<proteinExistence type="predicted"/>
<keyword evidence="3" id="KW-1185">Reference proteome</keyword>
<accession>A0A6G4U941</accession>
<gene>
    <name evidence="2" type="ORF">G5C51_33040</name>
</gene>
<evidence type="ECO:0000256" key="1">
    <source>
        <dbReference type="SAM" id="Phobius"/>
    </source>
</evidence>
<feature type="transmembrane region" description="Helical" evidence="1">
    <location>
        <begin position="110"/>
        <end position="128"/>
    </location>
</feature>
<keyword evidence="1" id="KW-0812">Transmembrane</keyword>
<sequence length="150" mass="15127">MQVGLRRTVAAITSGVLVVEGVGMALLNFLLGHLLSEQKMSLAGLDTSVMANATRVAGVVFGAYLLLVGIVLALTVVRDRAPGTFARLLLISAAVVHGVIGAVAVGLLGWGVFVAMMVILGLLVFSLINNHGNGALAGDGGADAPTPTSP</sequence>
<keyword evidence="1" id="KW-1133">Transmembrane helix</keyword>
<dbReference type="AlphaFoldDB" id="A0A6G4U941"/>
<evidence type="ECO:0000313" key="2">
    <source>
        <dbReference type="EMBL" id="NGN68704.1"/>
    </source>
</evidence>
<dbReference type="Proteomes" id="UP000481583">
    <property type="component" value="Unassembled WGS sequence"/>
</dbReference>
<evidence type="ECO:0000313" key="3">
    <source>
        <dbReference type="Proteomes" id="UP000481583"/>
    </source>
</evidence>
<dbReference type="EMBL" id="JAAKZV010000224">
    <property type="protein sequence ID" value="NGN68704.1"/>
    <property type="molecule type" value="Genomic_DNA"/>
</dbReference>
<name>A0A6G4U941_9ACTN</name>
<feature type="transmembrane region" description="Helical" evidence="1">
    <location>
        <begin position="56"/>
        <end position="77"/>
    </location>
</feature>
<keyword evidence="1" id="KW-0472">Membrane</keyword>
<feature type="transmembrane region" description="Helical" evidence="1">
    <location>
        <begin position="12"/>
        <end position="36"/>
    </location>
</feature>
<comment type="caution">
    <text evidence="2">The sequence shown here is derived from an EMBL/GenBank/DDBJ whole genome shotgun (WGS) entry which is preliminary data.</text>
</comment>
<feature type="transmembrane region" description="Helical" evidence="1">
    <location>
        <begin position="84"/>
        <end position="104"/>
    </location>
</feature>
<reference evidence="2 3" key="1">
    <citation type="submission" date="2020-02" db="EMBL/GenBank/DDBJ databases">
        <title>Whole-genome analyses of novel actinobacteria.</title>
        <authorList>
            <person name="Sahin N."/>
        </authorList>
    </citation>
    <scope>NUCLEOTIDE SEQUENCE [LARGE SCALE GENOMIC DNA]</scope>
    <source>
        <strain evidence="2 3">A7024</strain>
    </source>
</reference>
<organism evidence="2 3">
    <name type="scientific">Streptomyces coryli</name>
    <dbReference type="NCBI Taxonomy" id="1128680"/>
    <lineage>
        <taxon>Bacteria</taxon>
        <taxon>Bacillati</taxon>
        <taxon>Actinomycetota</taxon>
        <taxon>Actinomycetes</taxon>
        <taxon>Kitasatosporales</taxon>
        <taxon>Streptomycetaceae</taxon>
        <taxon>Streptomyces</taxon>
    </lineage>
</organism>
<dbReference type="RefSeq" id="WP_165242897.1">
    <property type="nucleotide sequence ID" value="NZ_JAAKZV010000224.1"/>
</dbReference>
<protein>
    <recommendedName>
        <fullName evidence="4">Integral membrane protein</fullName>
    </recommendedName>
</protein>
<evidence type="ECO:0008006" key="4">
    <source>
        <dbReference type="Google" id="ProtNLM"/>
    </source>
</evidence>